<protein>
    <submittedName>
        <fullName evidence="1">Uncharacterized protein</fullName>
    </submittedName>
</protein>
<comment type="caution">
    <text evidence="1">The sequence shown here is derived from an EMBL/GenBank/DDBJ whole genome shotgun (WGS) entry which is preliminary data.</text>
</comment>
<sequence length="127" mass="13581">MPLDNQKAAHIQQMVNKSFTGRQRNVVLVTNTAGNYSYSAMAVVFRPDLAADPQIPDQSGMPPHAQAELVLIAPLGTNLAGVVFIADTPTATTAAVQAAPKYEIITSVPAGIIPGGTHLRVYLRRFR</sequence>
<evidence type="ECO:0000313" key="1">
    <source>
        <dbReference type="EMBL" id="GHO56777.1"/>
    </source>
</evidence>
<dbReference type="RefSeq" id="WP_201373237.1">
    <property type="nucleotide sequence ID" value="NZ_BNJG01000002.1"/>
</dbReference>
<dbReference type="Proteomes" id="UP000654345">
    <property type="component" value="Unassembled WGS sequence"/>
</dbReference>
<evidence type="ECO:0000313" key="2">
    <source>
        <dbReference type="Proteomes" id="UP000654345"/>
    </source>
</evidence>
<accession>A0ABQ3UW10</accession>
<gene>
    <name evidence="1" type="ORF">KSB_52520</name>
</gene>
<name>A0ABQ3UW10_9CHLR</name>
<organism evidence="1 2">
    <name type="scientific">Ktedonobacter robiniae</name>
    <dbReference type="NCBI Taxonomy" id="2778365"/>
    <lineage>
        <taxon>Bacteria</taxon>
        <taxon>Bacillati</taxon>
        <taxon>Chloroflexota</taxon>
        <taxon>Ktedonobacteria</taxon>
        <taxon>Ktedonobacterales</taxon>
        <taxon>Ktedonobacteraceae</taxon>
        <taxon>Ktedonobacter</taxon>
    </lineage>
</organism>
<dbReference type="EMBL" id="BNJG01000002">
    <property type="protein sequence ID" value="GHO56777.1"/>
    <property type="molecule type" value="Genomic_DNA"/>
</dbReference>
<keyword evidence="2" id="KW-1185">Reference proteome</keyword>
<reference evidence="1 2" key="1">
    <citation type="journal article" date="2021" name="Int. J. Syst. Evol. Microbiol.">
        <title>Reticulibacter mediterranei gen. nov., sp. nov., within the new family Reticulibacteraceae fam. nov., and Ktedonospora formicarum gen. nov., sp. nov., Ktedonobacter robiniae sp. nov., Dictyobacter formicarum sp. nov. and Dictyobacter arantiisoli sp. nov., belonging to the class Ktedonobacteria.</title>
        <authorList>
            <person name="Yabe S."/>
            <person name="Zheng Y."/>
            <person name="Wang C.M."/>
            <person name="Sakai Y."/>
            <person name="Abe K."/>
            <person name="Yokota A."/>
            <person name="Donadio S."/>
            <person name="Cavaletti L."/>
            <person name="Monciardini P."/>
        </authorList>
    </citation>
    <scope>NUCLEOTIDE SEQUENCE [LARGE SCALE GENOMIC DNA]</scope>
    <source>
        <strain evidence="1 2">SOSP1-30</strain>
    </source>
</reference>
<proteinExistence type="predicted"/>